<evidence type="ECO:0000256" key="10">
    <source>
        <dbReference type="RuleBase" id="RU003423"/>
    </source>
</evidence>
<evidence type="ECO:0000256" key="1">
    <source>
        <dbReference type="ARBA" id="ARBA00001938"/>
    </source>
</evidence>
<dbReference type="SUPFAM" id="SSF47005">
    <property type="entry name" value="Peripheral subunit-binding domain of 2-oxo acid dehydrogenase complex"/>
    <property type="match status" value="1"/>
</dbReference>
<dbReference type="PANTHER" id="PTHR43178:SF5">
    <property type="entry name" value="LIPOAMIDE ACYLTRANSFERASE COMPONENT OF BRANCHED-CHAIN ALPHA-KETO ACID DEHYDROGENASE COMPLEX, MITOCHONDRIAL"/>
    <property type="match status" value="1"/>
</dbReference>
<evidence type="ECO:0000256" key="9">
    <source>
        <dbReference type="ARBA" id="ARBA00052761"/>
    </source>
</evidence>
<dbReference type="GO" id="GO:0031405">
    <property type="term" value="F:lipoic acid binding"/>
    <property type="evidence" value="ECO:0007669"/>
    <property type="project" value="TreeGrafter"/>
</dbReference>
<accession>A0A0E4FSW0</accession>
<evidence type="ECO:0000256" key="8">
    <source>
        <dbReference type="ARBA" id="ARBA00023315"/>
    </source>
</evidence>
<protein>
    <recommendedName>
        <fullName evidence="10">Dihydrolipoamide acetyltransferase component of pyruvate dehydrogenase complex</fullName>
        <ecNumber evidence="10">2.3.1.-</ecNumber>
    </recommendedName>
</protein>
<feature type="compositionally biased region" description="Acidic residues" evidence="11">
    <location>
        <begin position="83"/>
        <end position="93"/>
    </location>
</feature>
<dbReference type="PROSITE" id="PS51826">
    <property type="entry name" value="PSBD"/>
    <property type="match status" value="1"/>
</dbReference>
<evidence type="ECO:0000259" key="12">
    <source>
        <dbReference type="PROSITE" id="PS50968"/>
    </source>
</evidence>
<dbReference type="Pfam" id="PF02817">
    <property type="entry name" value="E3_binding"/>
    <property type="match status" value="1"/>
</dbReference>
<dbReference type="FunFam" id="2.40.50.100:FF:000079">
    <property type="entry name" value="Dihydrolipoamide acetyltransferase component of pyruvate dehydrogenase complex"/>
    <property type="match status" value="1"/>
</dbReference>
<dbReference type="Pfam" id="PF00198">
    <property type="entry name" value="2-oxoacid_dh"/>
    <property type="match status" value="1"/>
</dbReference>
<dbReference type="Gene3D" id="3.30.559.10">
    <property type="entry name" value="Chloramphenicol acetyltransferase-like domain"/>
    <property type="match status" value="1"/>
</dbReference>
<dbReference type="FunFam" id="3.30.559.10:FF:000007">
    <property type="entry name" value="Dihydrolipoamide acetyltransferase component of pyruvate dehydrogenase complex"/>
    <property type="match status" value="1"/>
</dbReference>
<dbReference type="AlphaFoldDB" id="A0A0E4FSW0"/>
<dbReference type="SUPFAM" id="SSF52777">
    <property type="entry name" value="CoA-dependent acyltransferases"/>
    <property type="match status" value="1"/>
</dbReference>
<dbReference type="Gene3D" id="4.10.320.10">
    <property type="entry name" value="E3-binding domain"/>
    <property type="match status" value="1"/>
</dbReference>
<organism evidence="14 15">
    <name type="scientific">Bradyrhizobium diazoefficiens</name>
    <dbReference type="NCBI Taxonomy" id="1355477"/>
    <lineage>
        <taxon>Bacteria</taxon>
        <taxon>Pseudomonadati</taxon>
        <taxon>Pseudomonadota</taxon>
        <taxon>Alphaproteobacteria</taxon>
        <taxon>Hyphomicrobiales</taxon>
        <taxon>Nitrobacteraceae</taxon>
        <taxon>Bradyrhizobium</taxon>
    </lineage>
</organism>
<gene>
    <name evidence="14" type="ORF">NK6_1243</name>
</gene>
<keyword evidence="8 10" id="KW-0012">Acyltransferase</keyword>
<evidence type="ECO:0000313" key="15">
    <source>
        <dbReference type="Proteomes" id="UP000063308"/>
    </source>
</evidence>
<comment type="pathway">
    <text evidence="3">Amino-acid degradation; L-lysine degradation via saccharopine pathway; glutaryl-CoA from L-lysine: step 6/6.</text>
</comment>
<dbReference type="InterPro" id="IPR003016">
    <property type="entry name" value="2-oxoA_DH_lipoyl-BS"/>
</dbReference>
<reference evidence="14 15" key="1">
    <citation type="submission" date="2014-11" db="EMBL/GenBank/DDBJ databases">
        <title>Symbiosis island explosion on the genome of extra-slow-growing strains of soybean bradyrhizobia with massive insertion sequences.</title>
        <authorList>
            <person name="Iida T."/>
            <person name="Minamisawa K."/>
        </authorList>
    </citation>
    <scope>NUCLEOTIDE SEQUENCE [LARGE SCALE GENOMIC DNA]</scope>
    <source>
        <strain evidence="14 15">NK6</strain>
    </source>
</reference>
<dbReference type="InterPro" id="IPR050743">
    <property type="entry name" value="2-oxoacid_DH_E2_comp"/>
</dbReference>
<dbReference type="PROSITE" id="PS50968">
    <property type="entry name" value="BIOTINYL_LIPOYL"/>
    <property type="match status" value="1"/>
</dbReference>
<dbReference type="RefSeq" id="WP_060908512.1">
    <property type="nucleotide sequence ID" value="NZ_JAFCKD010000018.1"/>
</dbReference>
<dbReference type="InterPro" id="IPR023213">
    <property type="entry name" value="CAT-like_dom_sf"/>
</dbReference>
<keyword evidence="7 10" id="KW-0450">Lipoyl</keyword>
<evidence type="ECO:0000259" key="13">
    <source>
        <dbReference type="PROSITE" id="PS51826"/>
    </source>
</evidence>
<evidence type="ECO:0000256" key="5">
    <source>
        <dbReference type="ARBA" id="ARBA00011666"/>
    </source>
</evidence>
<keyword evidence="6 10" id="KW-0808">Transferase</keyword>
<comment type="catalytic activity">
    <reaction evidence="9">
        <text>N(6)-[(R)-dihydrolipoyl]-L-lysyl-[protein] + succinyl-CoA = N(6)-[(R)-S(8)-succinyldihydrolipoyl]-L-lysyl-[protein] + CoA</text>
        <dbReference type="Rhea" id="RHEA:15213"/>
        <dbReference type="Rhea" id="RHEA-COMP:10475"/>
        <dbReference type="Rhea" id="RHEA-COMP:20092"/>
        <dbReference type="ChEBI" id="CHEBI:57287"/>
        <dbReference type="ChEBI" id="CHEBI:57292"/>
        <dbReference type="ChEBI" id="CHEBI:83100"/>
        <dbReference type="ChEBI" id="CHEBI:83120"/>
        <dbReference type="EC" id="2.3.1.61"/>
    </reaction>
</comment>
<comment type="cofactor">
    <cofactor evidence="1 10">
        <name>(R)-lipoate</name>
        <dbReference type="ChEBI" id="CHEBI:83088"/>
    </cofactor>
</comment>
<dbReference type="InterPro" id="IPR011053">
    <property type="entry name" value="Single_hybrid_motif"/>
</dbReference>
<dbReference type="InterPro" id="IPR004167">
    <property type="entry name" value="PSBD"/>
</dbReference>
<feature type="domain" description="Peripheral subunit-binding (PSBD)" evidence="13">
    <location>
        <begin position="142"/>
        <end position="179"/>
    </location>
</feature>
<dbReference type="Pfam" id="PF00364">
    <property type="entry name" value="Biotin_lipoyl"/>
    <property type="match status" value="1"/>
</dbReference>
<dbReference type="FunFam" id="4.10.320.10:FF:000002">
    <property type="entry name" value="Dihydrolipoamide acetyltransferase component of pyruvate dehydrogenase complex"/>
    <property type="match status" value="1"/>
</dbReference>
<dbReference type="PROSITE" id="PS00189">
    <property type="entry name" value="LIPOYL"/>
    <property type="match status" value="1"/>
</dbReference>
<dbReference type="GO" id="GO:0004149">
    <property type="term" value="F:dihydrolipoyllysine-residue succinyltransferase activity"/>
    <property type="evidence" value="ECO:0007669"/>
    <property type="project" value="UniProtKB-EC"/>
</dbReference>
<dbReference type="InterPro" id="IPR036625">
    <property type="entry name" value="E3-bd_dom_sf"/>
</dbReference>
<dbReference type="EC" id="2.3.1.-" evidence="10"/>
<evidence type="ECO:0000256" key="6">
    <source>
        <dbReference type="ARBA" id="ARBA00022679"/>
    </source>
</evidence>
<dbReference type="Gene3D" id="2.40.50.100">
    <property type="match status" value="1"/>
</dbReference>
<dbReference type="InterPro" id="IPR000089">
    <property type="entry name" value="Biotin_lipoyl"/>
</dbReference>
<dbReference type="Proteomes" id="UP000063308">
    <property type="component" value="Chromosome"/>
</dbReference>
<dbReference type="PANTHER" id="PTHR43178">
    <property type="entry name" value="DIHYDROLIPOAMIDE ACETYLTRANSFERASE COMPONENT OF PYRUVATE DEHYDROGENASE COMPLEX"/>
    <property type="match status" value="1"/>
</dbReference>
<dbReference type="SUPFAM" id="SSF51230">
    <property type="entry name" value="Single hybrid motif"/>
    <property type="match status" value="1"/>
</dbReference>
<feature type="region of interest" description="Disordered" evidence="11">
    <location>
        <begin position="83"/>
        <end position="115"/>
    </location>
</feature>
<evidence type="ECO:0000256" key="3">
    <source>
        <dbReference type="ARBA" id="ARBA00005145"/>
    </source>
</evidence>
<dbReference type="GO" id="GO:0005737">
    <property type="term" value="C:cytoplasm"/>
    <property type="evidence" value="ECO:0007669"/>
    <property type="project" value="TreeGrafter"/>
</dbReference>
<proteinExistence type="inferred from homology"/>
<evidence type="ECO:0000256" key="2">
    <source>
        <dbReference type="ARBA" id="ARBA00004052"/>
    </source>
</evidence>
<dbReference type="CDD" id="cd06849">
    <property type="entry name" value="lipoyl_domain"/>
    <property type="match status" value="1"/>
</dbReference>
<evidence type="ECO:0000256" key="7">
    <source>
        <dbReference type="ARBA" id="ARBA00022823"/>
    </source>
</evidence>
<comment type="subunit">
    <text evidence="5">Forms a 24-polypeptide structural core with octahedral symmetry. Part of the 2-oxoglutarate dehydrogenase (OGDH) complex composed of E1 (2-oxoglutarate dehydrogenase), E2 (dihydrolipoamide succinyltransferase) and E3 (dihydrolipoamide dehydrogenase); the complex contains multiple copies of the three enzymatic components (E1, E2 and E3).</text>
</comment>
<name>A0A0E4FSW0_9BRAD</name>
<dbReference type="EMBL" id="AP014685">
    <property type="protein sequence ID" value="BAR54428.1"/>
    <property type="molecule type" value="Genomic_DNA"/>
</dbReference>
<comment type="similarity">
    <text evidence="4 10">Belongs to the 2-oxoacid dehydrogenase family.</text>
</comment>
<dbReference type="InterPro" id="IPR001078">
    <property type="entry name" value="2-oxoacid_DH_actylTfrase"/>
</dbReference>
<evidence type="ECO:0000256" key="4">
    <source>
        <dbReference type="ARBA" id="ARBA00007317"/>
    </source>
</evidence>
<evidence type="ECO:0000313" key="14">
    <source>
        <dbReference type="EMBL" id="BAR54428.1"/>
    </source>
</evidence>
<dbReference type="GO" id="GO:0016407">
    <property type="term" value="F:acetyltransferase activity"/>
    <property type="evidence" value="ECO:0007669"/>
    <property type="project" value="TreeGrafter"/>
</dbReference>
<comment type="function">
    <text evidence="2">E2 component of the 2-oxoglutarate dehydrogenase (OGDH) complex which catalyzes the second step in the conversion of 2-oxoglutarate to succinyl-CoA and CO(2).</text>
</comment>
<sequence length="427" mass="45676">MGERSVKLPDIGEGIAEAELVEWHVKEGDLVREDDLLATVMTDKASVEIPSPLAGEVSWIGARIGDAVAIGSTLVKLKVAGDDTSEPVDEAPTEDVATPSAVTNAETPDAVPTPPARIRPAAIEARPATTSAVRRTPGEKPLASPAIRLKAREAGLDLRQVHGTGPAGRITHEDIDAFLSRGPAPTHGRGMAPKTAVTDVKVVGLRRRIAEKMALSKSRIPHITIIEEVNVSPLEDLRATLNRKPAPEHPKLTLLPFLMRAMVKALTEQPALNALYDDEAGIVHEHAGIHIGIATQTPSGLVVPVVKHAEARDLRDCSIELNRLAQRAREGTATREELTGSTITITSLGALGGLATTPVINHPEVAIVGVNKIAIRPVWDGTQFVPCKMMNLSCSFDHRVIDGWDAAVFVQRLKELLENPATIFVDP</sequence>
<feature type="domain" description="Lipoyl-binding" evidence="12">
    <location>
        <begin position="3"/>
        <end position="78"/>
    </location>
</feature>
<evidence type="ECO:0000256" key="11">
    <source>
        <dbReference type="SAM" id="MobiDB-lite"/>
    </source>
</evidence>